<proteinExistence type="predicted"/>
<dbReference type="RefSeq" id="WP_194030471.1">
    <property type="nucleotide sequence ID" value="NZ_JADEWZ010000024.1"/>
</dbReference>
<feature type="compositionally biased region" description="Polar residues" evidence="2">
    <location>
        <begin position="385"/>
        <end position="396"/>
    </location>
</feature>
<feature type="region of interest" description="Disordered" evidence="2">
    <location>
        <begin position="232"/>
        <end position="432"/>
    </location>
</feature>
<feature type="region of interest" description="Disordered" evidence="2">
    <location>
        <begin position="449"/>
        <end position="579"/>
    </location>
</feature>
<feature type="compositionally biased region" description="Basic and acidic residues" evidence="2">
    <location>
        <begin position="477"/>
        <end position="490"/>
    </location>
</feature>
<feature type="compositionally biased region" description="Basic and acidic residues" evidence="2">
    <location>
        <begin position="306"/>
        <end position="326"/>
    </location>
</feature>
<feature type="compositionally biased region" description="Acidic residues" evidence="2">
    <location>
        <begin position="450"/>
        <end position="460"/>
    </location>
</feature>
<evidence type="ECO:0000313" key="4">
    <source>
        <dbReference type="Proteomes" id="UP000654482"/>
    </source>
</evidence>
<feature type="compositionally biased region" description="Basic and acidic residues" evidence="2">
    <location>
        <begin position="356"/>
        <end position="380"/>
    </location>
</feature>
<name>A0A8J7DY52_9CYAN</name>
<comment type="caution">
    <text evidence="3">The sequence shown here is derived from an EMBL/GenBank/DDBJ whole genome shotgun (WGS) entry which is preliminary data.</text>
</comment>
<keyword evidence="1" id="KW-0175">Coiled coil</keyword>
<organism evidence="3 4">
    <name type="scientific">Lusitaniella coriacea LEGE 07157</name>
    <dbReference type="NCBI Taxonomy" id="945747"/>
    <lineage>
        <taxon>Bacteria</taxon>
        <taxon>Bacillati</taxon>
        <taxon>Cyanobacteriota</taxon>
        <taxon>Cyanophyceae</taxon>
        <taxon>Spirulinales</taxon>
        <taxon>Lusitaniellaceae</taxon>
        <taxon>Lusitaniella</taxon>
    </lineage>
</organism>
<reference evidence="3" key="1">
    <citation type="submission" date="2020-10" db="EMBL/GenBank/DDBJ databases">
        <authorList>
            <person name="Castelo-Branco R."/>
            <person name="Eusebio N."/>
            <person name="Adriana R."/>
            <person name="Vieira A."/>
            <person name="Brugerolle De Fraissinette N."/>
            <person name="Rezende De Castro R."/>
            <person name="Schneider M.P."/>
            <person name="Vasconcelos V."/>
            <person name="Leao P.N."/>
        </authorList>
    </citation>
    <scope>NUCLEOTIDE SEQUENCE</scope>
    <source>
        <strain evidence="3">LEGE 07157</strain>
    </source>
</reference>
<sequence>MTVQKQIQSLIADLDRVLSGDSASSSLSDSSQFSESQAVLERVRQGLFSLQQTATMQSQSPLGEGATQWHDQLGEQVASAAIAQMNLQRATWLQPWQMELESMRQQRDSLAREIRQLEAQRQQLIADFLEVLLGRVSENLQQQVSQTLEKIETQSIYNVQAGDRVPEGTWLPPSPSRRLEQLQQLQQQSDRLFMTLDTTFRTVFETLEQDLQGYEQSLSASLKRMYDRSQQGAVLPTEAGGEEVLPPKEEETSEPQEAPVLYPFAGMEIPRDPQSGIAPPADPASSLDIESMDDSQIDALLQLNTNKEEASDPLESEQKPLDRLFISEEPLNPPLPKQNEPEDTALSAGELPPLEFVDREMSEKGVEEQLFGEERAKEPDAIATANPSPEGESTSVEAELFNETKSPPKPPSVSTFEGETAVPPSGSEEMPSLADTITSLTELLDREASLPEEVDGEEFISETPVPPGENLLVTEEAELRQELVSERSLEPDQLEQLNQDLEEFQNPLEASPEALSPPQELMGENLENVPLETLSVDSDLWEDAPQQQNSTSKQEEPLPLPAEIATDPWSNPSHKQSEE</sequence>
<protein>
    <submittedName>
        <fullName evidence="3">Uncharacterized protein</fullName>
    </submittedName>
</protein>
<dbReference type="EMBL" id="JADEWZ010000024">
    <property type="protein sequence ID" value="MBE9117383.1"/>
    <property type="molecule type" value="Genomic_DNA"/>
</dbReference>
<gene>
    <name evidence="3" type="ORF">IQ249_15900</name>
</gene>
<keyword evidence="4" id="KW-1185">Reference proteome</keyword>
<evidence type="ECO:0000256" key="2">
    <source>
        <dbReference type="SAM" id="MobiDB-lite"/>
    </source>
</evidence>
<dbReference type="AlphaFoldDB" id="A0A8J7DY52"/>
<dbReference type="Proteomes" id="UP000654482">
    <property type="component" value="Unassembled WGS sequence"/>
</dbReference>
<evidence type="ECO:0000256" key="1">
    <source>
        <dbReference type="SAM" id="Coils"/>
    </source>
</evidence>
<feature type="compositionally biased region" description="Polar residues" evidence="2">
    <location>
        <begin position="568"/>
        <end position="579"/>
    </location>
</feature>
<evidence type="ECO:0000313" key="3">
    <source>
        <dbReference type="EMBL" id="MBE9117383.1"/>
    </source>
</evidence>
<feature type="coiled-coil region" evidence="1">
    <location>
        <begin position="100"/>
        <end position="127"/>
    </location>
</feature>
<accession>A0A8J7DY52</accession>